<dbReference type="InterPro" id="IPR036412">
    <property type="entry name" value="HAD-like_sf"/>
</dbReference>
<evidence type="ECO:0000313" key="2">
    <source>
        <dbReference type="Proteomes" id="UP000283374"/>
    </source>
</evidence>
<dbReference type="Pfam" id="PF08282">
    <property type="entry name" value="Hydrolase_3"/>
    <property type="match status" value="2"/>
</dbReference>
<keyword evidence="2" id="KW-1185">Reference proteome</keyword>
<dbReference type="EMBL" id="QWKP01000145">
    <property type="protein sequence ID" value="RHA43722.1"/>
    <property type="molecule type" value="Genomic_DNA"/>
</dbReference>
<protein>
    <submittedName>
        <fullName evidence="1">HAD family phosphatase</fullName>
    </submittedName>
</protein>
<dbReference type="PROSITE" id="PS01229">
    <property type="entry name" value="COF_2"/>
    <property type="match status" value="1"/>
</dbReference>
<dbReference type="Gene3D" id="3.40.50.1000">
    <property type="entry name" value="HAD superfamily/HAD-like"/>
    <property type="match status" value="1"/>
</dbReference>
<dbReference type="AlphaFoldDB" id="A0A413RNX7"/>
<dbReference type="Gene3D" id="3.30.1240.10">
    <property type="match status" value="1"/>
</dbReference>
<reference evidence="1 2" key="1">
    <citation type="submission" date="2018-08" db="EMBL/GenBank/DDBJ databases">
        <title>Cellulomonas rhizosphaerae sp. nov., a novel actinomycete isolated from soil.</title>
        <authorList>
            <person name="Tian Y."/>
        </authorList>
    </citation>
    <scope>NUCLEOTIDE SEQUENCE [LARGE SCALE GENOMIC DNA]</scope>
    <source>
        <strain evidence="1 2">NEAU-TCZ24</strain>
    </source>
</reference>
<proteinExistence type="predicted"/>
<gene>
    <name evidence="1" type="ORF">D1825_04905</name>
</gene>
<sequence length="265" mass="27868">MSRARMIALDIDGTLMSYDGVITEAVRSAVGALRDAGLHVVLATGRGLHSTIPVARELGLSDGWAVSSNGAVTTRLDPALPDGFEITDAITFDPAPALRAIVLELPDALYAVEDLGVGFRLTGDFPDGELSGTKQVVSFDELLATPATRVVIRAPGASPEEFHELVERVGLQEVEYAVGYSAWLDLTPGGVSKASALEAIRRTLEVEPFETAAIGDGGNDVQMLRWAARGVAMGHASEAVRAAADEVTGTIDDDGALEILRSFLV</sequence>
<dbReference type="SUPFAM" id="SSF56784">
    <property type="entry name" value="HAD-like"/>
    <property type="match status" value="1"/>
</dbReference>
<dbReference type="Proteomes" id="UP000283374">
    <property type="component" value="Unassembled WGS sequence"/>
</dbReference>
<comment type="caution">
    <text evidence="1">The sequence shown here is derived from an EMBL/GenBank/DDBJ whole genome shotgun (WGS) entry which is preliminary data.</text>
</comment>
<dbReference type="GO" id="GO:0000287">
    <property type="term" value="F:magnesium ion binding"/>
    <property type="evidence" value="ECO:0007669"/>
    <property type="project" value="TreeGrafter"/>
</dbReference>
<dbReference type="GO" id="GO:0016791">
    <property type="term" value="F:phosphatase activity"/>
    <property type="evidence" value="ECO:0007669"/>
    <property type="project" value="TreeGrafter"/>
</dbReference>
<dbReference type="PANTHER" id="PTHR10000:SF8">
    <property type="entry name" value="HAD SUPERFAMILY HYDROLASE-LIKE, TYPE 3"/>
    <property type="match status" value="1"/>
</dbReference>
<name>A0A413RNX7_9CELL</name>
<organism evidence="1 2">
    <name type="scientific">Cellulomonas rhizosphaerae</name>
    <dbReference type="NCBI Taxonomy" id="2293719"/>
    <lineage>
        <taxon>Bacteria</taxon>
        <taxon>Bacillati</taxon>
        <taxon>Actinomycetota</taxon>
        <taxon>Actinomycetes</taxon>
        <taxon>Micrococcales</taxon>
        <taxon>Cellulomonadaceae</taxon>
        <taxon>Cellulomonas</taxon>
    </lineage>
</organism>
<dbReference type="OrthoDB" id="3180855at2"/>
<evidence type="ECO:0000313" key="1">
    <source>
        <dbReference type="EMBL" id="RHA43722.1"/>
    </source>
</evidence>
<dbReference type="GO" id="GO:0005829">
    <property type="term" value="C:cytosol"/>
    <property type="evidence" value="ECO:0007669"/>
    <property type="project" value="TreeGrafter"/>
</dbReference>
<accession>A0A413RNX7</accession>
<dbReference type="InterPro" id="IPR023214">
    <property type="entry name" value="HAD_sf"/>
</dbReference>
<dbReference type="PANTHER" id="PTHR10000">
    <property type="entry name" value="PHOSPHOSERINE PHOSPHATASE"/>
    <property type="match status" value="1"/>
</dbReference>